<keyword evidence="2" id="KW-1185">Reference proteome</keyword>
<comment type="caution">
    <text evidence="1">The sequence shown here is derived from an EMBL/GenBank/DDBJ whole genome shotgun (WGS) entry which is preliminary data.</text>
</comment>
<dbReference type="EMBL" id="NJIH01000004">
    <property type="protein sequence ID" value="OWT61731.1"/>
    <property type="molecule type" value="Genomic_DNA"/>
</dbReference>
<dbReference type="OrthoDB" id="7057642at2"/>
<dbReference type="InterPro" id="IPR021332">
    <property type="entry name" value="DUF2944"/>
</dbReference>
<reference evidence="2" key="1">
    <citation type="submission" date="2017-06" db="EMBL/GenBank/DDBJ databases">
        <title>Herbaspirillum phytohormonus sp. nov., isolated from the root nodule of Robinia pseudoacacia in lead-zinc mine.</title>
        <authorList>
            <person name="Fan M."/>
            <person name="Lin Y."/>
        </authorList>
    </citation>
    <scope>NUCLEOTIDE SEQUENCE [LARGE SCALE GENOMIC DNA]</scope>
    <source>
        <strain evidence="2">SC-089</strain>
    </source>
</reference>
<organism evidence="1 2">
    <name type="scientific">Candidimonas nitroreducens</name>
    <dbReference type="NCBI Taxonomy" id="683354"/>
    <lineage>
        <taxon>Bacteria</taxon>
        <taxon>Pseudomonadati</taxon>
        <taxon>Pseudomonadota</taxon>
        <taxon>Betaproteobacteria</taxon>
        <taxon>Burkholderiales</taxon>
        <taxon>Alcaligenaceae</taxon>
        <taxon>Candidimonas</taxon>
    </lineage>
</organism>
<evidence type="ECO:0008006" key="3">
    <source>
        <dbReference type="Google" id="ProtNLM"/>
    </source>
</evidence>
<accession>A0A225MQL2</accession>
<dbReference type="Pfam" id="PF11161">
    <property type="entry name" value="DUF2944"/>
    <property type="match status" value="1"/>
</dbReference>
<gene>
    <name evidence="1" type="ORF">CEY11_07760</name>
</gene>
<name>A0A225MQL2_9BURK</name>
<evidence type="ECO:0000313" key="2">
    <source>
        <dbReference type="Proteomes" id="UP000214603"/>
    </source>
</evidence>
<dbReference type="Proteomes" id="UP000214603">
    <property type="component" value="Unassembled WGS sequence"/>
</dbReference>
<dbReference type="AlphaFoldDB" id="A0A225MQL2"/>
<dbReference type="RefSeq" id="WP_088602818.1">
    <property type="nucleotide sequence ID" value="NZ_NJIH01000004.1"/>
</dbReference>
<sequence length="226" mass="24375">MDANVIAAMARWPDVPDVYGWLSLSESGRWRLHPRGDALLDPAAAGEEISSPQILQFIGRNYTSDERGRWYFQNGPQRVYARLDAAPYIFSCAGPGPELRTHNDLPAGPVLAWWLDDTGRLYARCRQGPGLIAGRDLMGVMDGLYTEAGTPLLQALEQDDAGTQQPLLVRAMAEISGRAAAGDARPVPGNAGRGINAADPVPLHRCAARDIPAALGFEPLPRPSPN</sequence>
<evidence type="ECO:0000313" key="1">
    <source>
        <dbReference type="EMBL" id="OWT61731.1"/>
    </source>
</evidence>
<proteinExistence type="predicted"/>
<protein>
    <recommendedName>
        <fullName evidence="3">DUF2946 domain-containing protein</fullName>
    </recommendedName>
</protein>